<dbReference type="eggNOG" id="COG3367">
    <property type="taxonomic scope" value="Bacteria"/>
</dbReference>
<organism evidence="3 4">
    <name type="scientific">Streptomyces alboflavus</name>
    <dbReference type="NCBI Taxonomy" id="67267"/>
    <lineage>
        <taxon>Bacteria</taxon>
        <taxon>Bacillati</taxon>
        <taxon>Actinomycetota</taxon>
        <taxon>Actinomycetes</taxon>
        <taxon>Kitasatosporales</taxon>
        <taxon>Streptomycetaceae</taxon>
        <taxon>Streptomyces</taxon>
    </lineage>
</organism>
<sequence length="368" mass="39915">MEEDVDQLNHAELVDKNFVLFAEGCFGLFTSKIAASLIRYRGDRCVAVIDSRKAGHTVQDVLGYGGAIPIVGRVEHALPLRPEVMVIGKGLHSAELPSGWKPHLLAAVRNGLHLINSIHYRLTDDPDIARAVRAQGVTVWETKDSPTVPLNRARVLDLDTWVIHTCGSDSNIGKKTAALQIWHEANRTGTPTGFAATGQTGMLISGHGIAVDGVPGDFMAGAVEHVVMEAAAGNEWVVVEGQGSLNHIGFSGVALAILHGALPHALVFCHRLGAERTKVWETPIIPIPELIRMNEELTVFERPAEVAAVSVNSVGFSEEDYRREAEKLEADTGLPVVDPVREGGAARLVDILRAHRQRTADRQLVRQR</sequence>
<proteinExistence type="predicted"/>
<dbReference type="InterPro" id="IPR035086">
    <property type="entry name" value="DgcN-like_C"/>
</dbReference>
<gene>
    <name evidence="3" type="ORF">SMD44_00654</name>
</gene>
<dbReference type="SUPFAM" id="SSF52540">
    <property type="entry name" value="P-loop containing nucleoside triphosphate hydrolases"/>
    <property type="match status" value="1"/>
</dbReference>
<dbReference type="Gene3D" id="3.40.50.300">
    <property type="entry name" value="P-loop containing nucleotide triphosphate hydrolases"/>
    <property type="match status" value="1"/>
</dbReference>
<dbReference type="Pfam" id="PF17396">
    <property type="entry name" value="DUF1611_N"/>
    <property type="match status" value="1"/>
</dbReference>
<accession>A0A1Z1W4A9</accession>
<dbReference type="EMBL" id="CP021748">
    <property type="protein sequence ID" value="ARX81256.1"/>
    <property type="molecule type" value="Genomic_DNA"/>
</dbReference>
<dbReference type="RefSeq" id="WP_203348033.1">
    <property type="nucleotide sequence ID" value="NZ_CP021748.1"/>
</dbReference>
<evidence type="ECO:0000313" key="3">
    <source>
        <dbReference type="EMBL" id="ARX81256.1"/>
    </source>
</evidence>
<dbReference type="Gene3D" id="3.40.50.720">
    <property type="entry name" value="NAD(P)-binding Rossmann-like Domain"/>
    <property type="match status" value="1"/>
</dbReference>
<feature type="domain" description="D-glutamate N-acetyltransferase-like C-terminal" evidence="1">
    <location>
        <begin position="153"/>
        <end position="349"/>
    </location>
</feature>
<evidence type="ECO:0000313" key="4">
    <source>
        <dbReference type="Proteomes" id="UP000195880"/>
    </source>
</evidence>
<dbReference type="PIRSF" id="PIRSF026760">
    <property type="entry name" value="UCP026760"/>
    <property type="match status" value="1"/>
</dbReference>
<protein>
    <recommendedName>
        <fullName evidence="5">DUF1611 domain-containing protein</fullName>
    </recommendedName>
</protein>
<dbReference type="Pfam" id="PF07755">
    <property type="entry name" value="DUF1611"/>
    <property type="match status" value="1"/>
</dbReference>
<feature type="domain" description="D-glutamate N-acetyltransferase-like N-terminal" evidence="2">
    <location>
        <begin position="52"/>
        <end position="143"/>
    </location>
</feature>
<dbReference type="InterPro" id="IPR027417">
    <property type="entry name" value="P-loop_NTPase"/>
</dbReference>
<dbReference type="Proteomes" id="UP000195880">
    <property type="component" value="Chromosome"/>
</dbReference>
<dbReference type="InterPro" id="IPR011669">
    <property type="entry name" value="DgcN-like"/>
</dbReference>
<dbReference type="PANTHER" id="PTHR40690">
    <property type="entry name" value="GLL3100 PROTEIN"/>
    <property type="match status" value="1"/>
</dbReference>
<keyword evidence="4" id="KW-1185">Reference proteome</keyword>
<dbReference type="STRING" id="67267.GCA_000716675_02748"/>
<evidence type="ECO:0008006" key="5">
    <source>
        <dbReference type="Google" id="ProtNLM"/>
    </source>
</evidence>
<name>A0A1Z1W4A9_9ACTN</name>
<evidence type="ECO:0000259" key="2">
    <source>
        <dbReference type="Pfam" id="PF17396"/>
    </source>
</evidence>
<dbReference type="KEGG" id="salf:SMD44_00654"/>
<evidence type="ECO:0000259" key="1">
    <source>
        <dbReference type="Pfam" id="PF07755"/>
    </source>
</evidence>
<reference evidence="3 4" key="1">
    <citation type="submission" date="2017-05" db="EMBL/GenBank/DDBJ databases">
        <title>Streptomyces alboflavus Genome sequencing and assembly.</title>
        <authorList>
            <person name="Wang Y."/>
            <person name="Du B."/>
            <person name="Ding Y."/>
            <person name="Liu H."/>
            <person name="Hou Q."/>
            <person name="Liu K."/>
            <person name="Wang C."/>
            <person name="Yao L."/>
        </authorList>
    </citation>
    <scope>NUCLEOTIDE SEQUENCE [LARGE SCALE GENOMIC DNA]</scope>
    <source>
        <strain evidence="3 4">MDJK44</strain>
    </source>
</reference>
<dbReference type="PANTHER" id="PTHR40690:SF1">
    <property type="entry name" value="DUF1611 DOMAIN-CONTAINING PROTEIN"/>
    <property type="match status" value="1"/>
</dbReference>
<dbReference type="AlphaFoldDB" id="A0A1Z1W4A9"/>
<dbReference type="InterPro" id="IPR035402">
    <property type="entry name" value="DgcN-like_N"/>
</dbReference>